<accession>A0A9N9CEN3</accession>
<comment type="caution">
    <text evidence="1">The sequence shown here is derived from an EMBL/GenBank/DDBJ whole genome shotgun (WGS) entry which is preliminary data.</text>
</comment>
<protein>
    <submittedName>
        <fullName evidence="1">1915_t:CDS:1</fullName>
    </submittedName>
</protein>
<gene>
    <name evidence="1" type="ORF">AMORRO_LOCUS7628</name>
</gene>
<sequence length="141" mass="16303">MIIIRCIPELGIGAMKRKRDSLPHYSTQDENEVEQLMSSLASASSITTQILQYINVFESQKNSFQATETVNFIRSRVAIILELIQELVNELEFIHLEDHETDTYNKRVNSITEQALQCQDFLRQLPLKDLESDSTDPRKVF</sequence>
<evidence type="ECO:0000313" key="1">
    <source>
        <dbReference type="EMBL" id="CAG8597411.1"/>
    </source>
</evidence>
<reference evidence="1" key="1">
    <citation type="submission" date="2021-06" db="EMBL/GenBank/DDBJ databases">
        <authorList>
            <person name="Kallberg Y."/>
            <person name="Tangrot J."/>
            <person name="Rosling A."/>
        </authorList>
    </citation>
    <scope>NUCLEOTIDE SEQUENCE</scope>
    <source>
        <strain evidence="1">CL551</strain>
    </source>
</reference>
<organism evidence="1 2">
    <name type="scientific">Acaulospora morrowiae</name>
    <dbReference type="NCBI Taxonomy" id="94023"/>
    <lineage>
        <taxon>Eukaryota</taxon>
        <taxon>Fungi</taxon>
        <taxon>Fungi incertae sedis</taxon>
        <taxon>Mucoromycota</taxon>
        <taxon>Glomeromycotina</taxon>
        <taxon>Glomeromycetes</taxon>
        <taxon>Diversisporales</taxon>
        <taxon>Acaulosporaceae</taxon>
        <taxon>Acaulospora</taxon>
    </lineage>
</organism>
<dbReference type="EMBL" id="CAJVPV010005879">
    <property type="protein sequence ID" value="CAG8597411.1"/>
    <property type="molecule type" value="Genomic_DNA"/>
</dbReference>
<dbReference type="OrthoDB" id="2424752at2759"/>
<keyword evidence="2" id="KW-1185">Reference proteome</keyword>
<name>A0A9N9CEN3_9GLOM</name>
<dbReference type="Proteomes" id="UP000789342">
    <property type="component" value="Unassembled WGS sequence"/>
</dbReference>
<proteinExistence type="predicted"/>
<dbReference type="AlphaFoldDB" id="A0A9N9CEN3"/>
<evidence type="ECO:0000313" key="2">
    <source>
        <dbReference type="Proteomes" id="UP000789342"/>
    </source>
</evidence>